<protein>
    <recommendedName>
        <fullName evidence="11">RING-CH-type domain-containing protein</fullName>
    </recommendedName>
</protein>
<feature type="domain" description="RING-CH-type" evidence="11">
    <location>
        <begin position="10"/>
        <end position="76"/>
    </location>
</feature>
<dbReference type="Pfam" id="PF12906">
    <property type="entry name" value="RINGv"/>
    <property type="match status" value="1"/>
</dbReference>
<organism evidence="12 13">
    <name type="scientific">Porites lobata</name>
    <dbReference type="NCBI Taxonomy" id="104759"/>
    <lineage>
        <taxon>Eukaryota</taxon>
        <taxon>Metazoa</taxon>
        <taxon>Cnidaria</taxon>
        <taxon>Anthozoa</taxon>
        <taxon>Hexacorallia</taxon>
        <taxon>Scleractinia</taxon>
        <taxon>Fungiina</taxon>
        <taxon>Poritidae</taxon>
        <taxon>Porites</taxon>
    </lineage>
</organism>
<dbReference type="SUPFAM" id="SSF57850">
    <property type="entry name" value="RING/U-box"/>
    <property type="match status" value="1"/>
</dbReference>
<keyword evidence="2" id="KW-0808">Transferase</keyword>
<accession>A0ABN8NVR6</accession>
<keyword evidence="5" id="KW-0863">Zinc-finger</keyword>
<dbReference type="SMART" id="SM00744">
    <property type="entry name" value="RINGv"/>
    <property type="match status" value="1"/>
</dbReference>
<dbReference type="PANTHER" id="PTHR46065:SF3">
    <property type="entry name" value="FI20425P1"/>
    <property type="match status" value="1"/>
</dbReference>
<evidence type="ECO:0000256" key="5">
    <source>
        <dbReference type="ARBA" id="ARBA00022771"/>
    </source>
</evidence>
<evidence type="ECO:0000256" key="7">
    <source>
        <dbReference type="ARBA" id="ARBA00022833"/>
    </source>
</evidence>
<sequence>LSIDCLSSHSVEITAPTCRICQISGNSSNKDVGELLVSPCECRGSLGFVHKFCMEKWLNMRNQDTCELCHFKFVIKRRFKPFNELQFGNVFGMLSGSEKGVLVLGLINFFLLLLEIPFLYYVIKITSSFFNSILHETEEVTDEPRSQVYSLLLVLLLLFTLVLFASSLTFTVFGFKVFRKMLDLSRELVLIIPTRQSKEKVVELRQL</sequence>
<comment type="caution">
    <text evidence="12">The sequence shown here is derived from an EMBL/GenBank/DDBJ whole genome shotgun (WGS) entry which is preliminary data.</text>
</comment>
<evidence type="ECO:0000256" key="6">
    <source>
        <dbReference type="ARBA" id="ARBA00022786"/>
    </source>
</evidence>
<name>A0ABN8NVR6_9CNID</name>
<comment type="subcellular location">
    <subcellularLocation>
        <location evidence="1">Membrane</location>
        <topology evidence="1">Multi-pass membrane protein</topology>
    </subcellularLocation>
</comment>
<keyword evidence="3 10" id="KW-0812">Transmembrane</keyword>
<proteinExistence type="predicted"/>
<evidence type="ECO:0000256" key="3">
    <source>
        <dbReference type="ARBA" id="ARBA00022692"/>
    </source>
</evidence>
<evidence type="ECO:0000256" key="10">
    <source>
        <dbReference type="SAM" id="Phobius"/>
    </source>
</evidence>
<evidence type="ECO:0000256" key="2">
    <source>
        <dbReference type="ARBA" id="ARBA00022679"/>
    </source>
</evidence>
<dbReference type="EMBL" id="CALNXK010000039">
    <property type="protein sequence ID" value="CAH3124078.1"/>
    <property type="molecule type" value="Genomic_DNA"/>
</dbReference>
<evidence type="ECO:0000259" key="11">
    <source>
        <dbReference type="PROSITE" id="PS51292"/>
    </source>
</evidence>
<dbReference type="InterPro" id="IPR011016">
    <property type="entry name" value="Znf_RING-CH"/>
</dbReference>
<dbReference type="Gene3D" id="3.30.40.10">
    <property type="entry name" value="Zinc/RING finger domain, C3HC4 (zinc finger)"/>
    <property type="match status" value="1"/>
</dbReference>
<evidence type="ECO:0000313" key="13">
    <source>
        <dbReference type="Proteomes" id="UP001159405"/>
    </source>
</evidence>
<dbReference type="InterPro" id="IPR013083">
    <property type="entry name" value="Znf_RING/FYVE/PHD"/>
</dbReference>
<evidence type="ECO:0000256" key="4">
    <source>
        <dbReference type="ARBA" id="ARBA00022723"/>
    </source>
</evidence>
<evidence type="ECO:0000256" key="1">
    <source>
        <dbReference type="ARBA" id="ARBA00004141"/>
    </source>
</evidence>
<feature type="non-terminal residue" evidence="12">
    <location>
        <position position="1"/>
    </location>
</feature>
<keyword evidence="4" id="KW-0479">Metal-binding</keyword>
<dbReference type="PANTHER" id="PTHR46065">
    <property type="entry name" value="E3 UBIQUITIN-PROTEIN LIGASE MARCH 2/3 FAMILY MEMBER"/>
    <property type="match status" value="1"/>
</dbReference>
<evidence type="ECO:0000313" key="12">
    <source>
        <dbReference type="EMBL" id="CAH3124078.1"/>
    </source>
</evidence>
<keyword evidence="8 10" id="KW-1133">Transmembrane helix</keyword>
<dbReference type="Proteomes" id="UP001159405">
    <property type="component" value="Unassembled WGS sequence"/>
</dbReference>
<feature type="transmembrane region" description="Helical" evidence="10">
    <location>
        <begin position="101"/>
        <end position="123"/>
    </location>
</feature>
<reference evidence="12 13" key="1">
    <citation type="submission" date="2022-05" db="EMBL/GenBank/DDBJ databases">
        <authorList>
            <consortium name="Genoscope - CEA"/>
            <person name="William W."/>
        </authorList>
    </citation>
    <scope>NUCLEOTIDE SEQUENCE [LARGE SCALE GENOMIC DNA]</scope>
</reference>
<dbReference type="PROSITE" id="PS51292">
    <property type="entry name" value="ZF_RING_CH"/>
    <property type="match status" value="1"/>
</dbReference>
<keyword evidence="9 10" id="KW-0472">Membrane</keyword>
<keyword evidence="13" id="KW-1185">Reference proteome</keyword>
<evidence type="ECO:0000256" key="9">
    <source>
        <dbReference type="ARBA" id="ARBA00023136"/>
    </source>
</evidence>
<keyword evidence="6" id="KW-0833">Ubl conjugation pathway</keyword>
<gene>
    <name evidence="12" type="ORF">PLOB_00030405</name>
</gene>
<evidence type="ECO:0000256" key="8">
    <source>
        <dbReference type="ARBA" id="ARBA00022989"/>
    </source>
</evidence>
<keyword evidence="7" id="KW-0862">Zinc</keyword>
<feature type="transmembrane region" description="Helical" evidence="10">
    <location>
        <begin position="148"/>
        <end position="175"/>
    </location>
</feature>